<dbReference type="PROSITE" id="PS51257">
    <property type="entry name" value="PROKAR_LIPOPROTEIN"/>
    <property type="match status" value="1"/>
</dbReference>
<evidence type="ECO:0000256" key="1">
    <source>
        <dbReference type="SAM" id="SignalP"/>
    </source>
</evidence>
<keyword evidence="3" id="KW-1185">Reference proteome</keyword>
<feature type="chain" id="PRO_5031215089" description="Lipoprotein" evidence="1">
    <location>
        <begin position="20"/>
        <end position="236"/>
    </location>
</feature>
<evidence type="ECO:0008006" key="4">
    <source>
        <dbReference type="Google" id="ProtNLM"/>
    </source>
</evidence>
<dbReference type="EMBL" id="VUNN01000008">
    <property type="protein sequence ID" value="MSU06247.1"/>
    <property type="molecule type" value="Genomic_DNA"/>
</dbReference>
<sequence>MKRVIFLSILFLLFSCSMDQSHSVNVSILESHYWEYQTQKPMWLTLKYFDGEEVKKKTVFSTNTRFDIEIKLGRTAIFVAYPLDMLSPLGGGYTPGDDTNIYLHNSEGRLAATLLEALEYNPKLVANLNYTKLVSELGSYFDEEAFLVDLLNGDYSNPKNYKVKKYKVNIEAIPKGYYIPEYDDLPVFEISDGDSTATIELYPGLYRFLNCSSLIYISIRVNSDGSYDIRSYKPII</sequence>
<name>A0A7X2TQY0_9SPIO</name>
<dbReference type="AlphaFoldDB" id="A0A7X2TQY0"/>
<keyword evidence="1" id="KW-0732">Signal</keyword>
<evidence type="ECO:0000313" key="3">
    <source>
        <dbReference type="Proteomes" id="UP000460549"/>
    </source>
</evidence>
<proteinExistence type="predicted"/>
<accession>A0A7X2TQY0</accession>
<evidence type="ECO:0000313" key="2">
    <source>
        <dbReference type="EMBL" id="MSU06247.1"/>
    </source>
</evidence>
<comment type="caution">
    <text evidence="2">The sequence shown here is derived from an EMBL/GenBank/DDBJ whole genome shotgun (WGS) entry which is preliminary data.</text>
</comment>
<gene>
    <name evidence="2" type="ORF">FYJ80_05570</name>
</gene>
<dbReference type="RefSeq" id="WP_154425217.1">
    <property type="nucleotide sequence ID" value="NZ_JAQYGB010000009.1"/>
</dbReference>
<feature type="signal peptide" evidence="1">
    <location>
        <begin position="1"/>
        <end position="19"/>
    </location>
</feature>
<reference evidence="2 3" key="1">
    <citation type="submission" date="2019-08" db="EMBL/GenBank/DDBJ databases">
        <title>In-depth cultivation of the pig gut microbiome towards novel bacterial diversity and tailored functional studies.</title>
        <authorList>
            <person name="Wylensek D."/>
            <person name="Hitch T.C.A."/>
            <person name="Clavel T."/>
        </authorList>
    </citation>
    <scope>NUCLEOTIDE SEQUENCE [LARGE SCALE GENOMIC DNA]</scope>
    <source>
        <strain evidence="2 3">NM-380-WT-3C1</strain>
    </source>
</reference>
<protein>
    <recommendedName>
        <fullName evidence="4">Lipoprotein</fullName>
    </recommendedName>
</protein>
<dbReference type="Proteomes" id="UP000460549">
    <property type="component" value="Unassembled WGS sequence"/>
</dbReference>
<organism evidence="2 3">
    <name type="scientific">Bullifex porci</name>
    <dbReference type="NCBI Taxonomy" id="2606638"/>
    <lineage>
        <taxon>Bacteria</taxon>
        <taxon>Pseudomonadati</taxon>
        <taxon>Spirochaetota</taxon>
        <taxon>Spirochaetia</taxon>
        <taxon>Spirochaetales</taxon>
        <taxon>Spirochaetaceae</taxon>
        <taxon>Bullifex</taxon>
    </lineage>
</organism>